<evidence type="ECO:0000256" key="1">
    <source>
        <dbReference type="SAM" id="MobiDB-lite"/>
    </source>
</evidence>
<accession>I3S6G3</accession>
<sequence>MDIFRQSRTHTSCNSSKFRDSSIQRHLTTFETSSNTRTRPRFLTPHSKTATSSLPS</sequence>
<feature type="compositionally biased region" description="Polar residues" evidence="1">
    <location>
        <begin position="24"/>
        <end position="37"/>
    </location>
</feature>
<reference evidence="2" key="1">
    <citation type="submission" date="2012-05" db="EMBL/GenBank/DDBJ databases">
        <authorList>
            <person name="Krishnakumar V."/>
            <person name="Cheung F."/>
            <person name="Xiao Y."/>
            <person name="Chan A."/>
            <person name="Moskal W.A."/>
            <person name="Town C.D."/>
        </authorList>
    </citation>
    <scope>NUCLEOTIDE SEQUENCE</scope>
</reference>
<dbReference type="AlphaFoldDB" id="I3S6G3"/>
<feature type="compositionally biased region" description="Polar residues" evidence="1">
    <location>
        <begin position="46"/>
        <end position="56"/>
    </location>
</feature>
<organism evidence="2">
    <name type="scientific">Lotus japonicus</name>
    <name type="common">Lotus corniculatus var. japonicus</name>
    <dbReference type="NCBI Taxonomy" id="34305"/>
    <lineage>
        <taxon>Eukaryota</taxon>
        <taxon>Viridiplantae</taxon>
        <taxon>Streptophyta</taxon>
        <taxon>Embryophyta</taxon>
        <taxon>Tracheophyta</taxon>
        <taxon>Spermatophyta</taxon>
        <taxon>Magnoliopsida</taxon>
        <taxon>eudicotyledons</taxon>
        <taxon>Gunneridae</taxon>
        <taxon>Pentapetalae</taxon>
        <taxon>rosids</taxon>
        <taxon>fabids</taxon>
        <taxon>Fabales</taxon>
        <taxon>Fabaceae</taxon>
        <taxon>Papilionoideae</taxon>
        <taxon>50 kb inversion clade</taxon>
        <taxon>NPAAA clade</taxon>
        <taxon>Hologalegina</taxon>
        <taxon>robinioid clade</taxon>
        <taxon>Loteae</taxon>
        <taxon>Lotus</taxon>
    </lineage>
</organism>
<feature type="region of interest" description="Disordered" evidence="1">
    <location>
        <begin position="1"/>
        <end position="56"/>
    </location>
</feature>
<evidence type="ECO:0000313" key="2">
    <source>
        <dbReference type="EMBL" id="AFK35855.1"/>
    </source>
</evidence>
<proteinExistence type="evidence at transcript level"/>
<name>I3S6G3_LOTJA</name>
<dbReference type="EMBL" id="BT136060">
    <property type="protein sequence ID" value="AFK35855.1"/>
    <property type="molecule type" value="mRNA"/>
</dbReference>
<protein>
    <submittedName>
        <fullName evidence="2">Uncharacterized protein</fullName>
    </submittedName>
</protein>